<proteinExistence type="predicted"/>
<dbReference type="EMBL" id="CP002083">
    <property type="protein sequence ID" value="ADJ25339.1"/>
    <property type="molecule type" value="Genomic_DNA"/>
</dbReference>
<dbReference type="AlphaFoldDB" id="D8JYD5"/>
<keyword evidence="1" id="KW-0812">Transmembrane</keyword>
<dbReference type="Proteomes" id="UP000002033">
    <property type="component" value="Chromosome"/>
</dbReference>
<feature type="transmembrane region" description="Helical" evidence="1">
    <location>
        <begin position="136"/>
        <end position="155"/>
    </location>
</feature>
<feature type="transmembrane region" description="Helical" evidence="1">
    <location>
        <begin position="69"/>
        <end position="90"/>
    </location>
</feature>
<protein>
    <recommendedName>
        <fullName evidence="4">Transmembrane protein</fullName>
    </recommendedName>
</protein>
<dbReference type="HOGENOM" id="CLU_1413458_0_0_5"/>
<keyword evidence="3" id="KW-1185">Reference proteome</keyword>
<keyword evidence="1" id="KW-1133">Transmembrane helix</keyword>
<sequence precursor="true">MLSLIGWLFGLAVATCATVLAAGLIDPKLHMAACGLVALAITLLAIHDHQRLINNGAVPNAIGSSTARYLGLVWAWGALSILAISLFVLEKVWPEWWQFFIGFAFAAVASIAFATLLDRDRAAGRSDPMLTKAGRILAQVQIVGMAVGVISLFVDKKFPRDVAYADWAGNNILFFGALAIAAISIDALRSPAHV</sequence>
<dbReference type="KEGG" id="hdn:Hden_3548"/>
<accession>D8JYD5</accession>
<feature type="transmembrane region" description="Helical" evidence="1">
    <location>
        <begin position="31"/>
        <end position="48"/>
    </location>
</feature>
<feature type="transmembrane region" description="Helical" evidence="1">
    <location>
        <begin position="167"/>
        <end position="188"/>
    </location>
</feature>
<evidence type="ECO:0000313" key="2">
    <source>
        <dbReference type="EMBL" id="ADJ25339.1"/>
    </source>
</evidence>
<evidence type="ECO:0000256" key="1">
    <source>
        <dbReference type="SAM" id="Phobius"/>
    </source>
</evidence>
<organism evidence="2 3">
    <name type="scientific">Hyphomicrobium denitrificans (strain ATCC 51888 / DSM 1869 / NCIMB 11706 / TK 0415)</name>
    <dbReference type="NCBI Taxonomy" id="582899"/>
    <lineage>
        <taxon>Bacteria</taxon>
        <taxon>Pseudomonadati</taxon>
        <taxon>Pseudomonadota</taxon>
        <taxon>Alphaproteobacteria</taxon>
        <taxon>Hyphomicrobiales</taxon>
        <taxon>Hyphomicrobiaceae</taxon>
        <taxon>Hyphomicrobium</taxon>
    </lineage>
</organism>
<dbReference type="OrthoDB" id="7932099at2"/>
<evidence type="ECO:0008006" key="4">
    <source>
        <dbReference type="Google" id="ProtNLM"/>
    </source>
</evidence>
<keyword evidence="1" id="KW-0472">Membrane</keyword>
<feature type="transmembrane region" description="Helical" evidence="1">
    <location>
        <begin position="96"/>
        <end position="116"/>
    </location>
</feature>
<dbReference type="RefSeq" id="WP_013217498.1">
    <property type="nucleotide sequence ID" value="NC_014313.1"/>
</dbReference>
<evidence type="ECO:0000313" key="3">
    <source>
        <dbReference type="Proteomes" id="UP000002033"/>
    </source>
</evidence>
<reference evidence="3" key="1">
    <citation type="journal article" date="2011" name="J. Bacteriol.">
        <title>Genome sequences of eight morphologically diverse alphaproteobacteria.</title>
        <authorList>
            <consortium name="US DOE Joint Genome Institute"/>
            <person name="Brown P.J."/>
            <person name="Kysela D.T."/>
            <person name="Buechlein A."/>
            <person name="Hemmerich C."/>
            <person name="Brun Y.V."/>
        </authorList>
    </citation>
    <scope>NUCLEOTIDE SEQUENCE [LARGE SCALE GENOMIC DNA]</scope>
    <source>
        <strain evidence="3">ATCC 51888 / DSM 1869 / NCIB 11706 / TK 0415</strain>
    </source>
</reference>
<name>D8JYD5_HYPDA</name>
<gene>
    <name evidence="2" type="ordered locus">Hden_3548</name>
</gene>
<dbReference type="STRING" id="582899.Hden_3548"/>